<evidence type="ECO:0000259" key="3">
    <source>
        <dbReference type="PROSITE" id="PS50006"/>
    </source>
</evidence>
<name>A0ABP4HM06_9ACTN</name>
<feature type="region of interest" description="Disordered" evidence="2">
    <location>
        <begin position="61"/>
        <end position="142"/>
    </location>
</feature>
<keyword evidence="5" id="KW-1185">Reference proteome</keyword>
<protein>
    <submittedName>
        <fullName evidence="4">FHA domain-containing protein</fullName>
    </submittedName>
</protein>
<dbReference type="InterPro" id="IPR050923">
    <property type="entry name" value="Cell_Proc_Reg/RNA_Proc"/>
</dbReference>
<organism evidence="4 5">
    <name type="scientific">Kitasatospora nipponensis</name>
    <dbReference type="NCBI Taxonomy" id="258049"/>
    <lineage>
        <taxon>Bacteria</taxon>
        <taxon>Bacillati</taxon>
        <taxon>Actinomycetota</taxon>
        <taxon>Actinomycetes</taxon>
        <taxon>Kitasatosporales</taxon>
        <taxon>Streptomycetaceae</taxon>
        <taxon>Kitasatospora</taxon>
    </lineage>
</organism>
<dbReference type="Gene3D" id="4.10.1060.50">
    <property type="match status" value="1"/>
</dbReference>
<dbReference type="InterPro" id="IPR008984">
    <property type="entry name" value="SMAD_FHA_dom_sf"/>
</dbReference>
<reference evidence="5" key="1">
    <citation type="journal article" date="2019" name="Int. J. Syst. Evol. Microbiol.">
        <title>The Global Catalogue of Microorganisms (GCM) 10K type strain sequencing project: providing services to taxonomists for standard genome sequencing and annotation.</title>
        <authorList>
            <consortium name="The Broad Institute Genomics Platform"/>
            <consortium name="The Broad Institute Genome Sequencing Center for Infectious Disease"/>
            <person name="Wu L."/>
            <person name="Ma J."/>
        </authorList>
    </citation>
    <scope>NUCLEOTIDE SEQUENCE [LARGE SCALE GENOMIC DNA]</scope>
    <source>
        <strain evidence="5">JCM 13004</strain>
    </source>
</reference>
<dbReference type="EMBL" id="BAAALF010000178">
    <property type="protein sequence ID" value="GAA1266671.1"/>
    <property type="molecule type" value="Genomic_DNA"/>
</dbReference>
<dbReference type="SUPFAM" id="SSF49879">
    <property type="entry name" value="SMAD/FHA domain"/>
    <property type="match status" value="1"/>
</dbReference>
<dbReference type="InterPro" id="IPR026870">
    <property type="entry name" value="Zinc_ribbon_dom"/>
</dbReference>
<dbReference type="PROSITE" id="PS50006">
    <property type="entry name" value="FHA_DOMAIN"/>
    <property type="match status" value="1"/>
</dbReference>
<comment type="caution">
    <text evidence="4">The sequence shown here is derived from an EMBL/GenBank/DDBJ whole genome shotgun (WGS) entry which is preliminary data.</text>
</comment>
<evidence type="ECO:0000256" key="2">
    <source>
        <dbReference type="SAM" id="MobiDB-lite"/>
    </source>
</evidence>
<gene>
    <name evidence="4" type="ORF">GCM10009665_64550</name>
</gene>
<dbReference type="PANTHER" id="PTHR23308">
    <property type="entry name" value="NUCLEAR INHIBITOR OF PROTEIN PHOSPHATASE-1"/>
    <property type="match status" value="1"/>
</dbReference>
<evidence type="ECO:0000256" key="1">
    <source>
        <dbReference type="ARBA" id="ARBA00022553"/>
    </source>
</evidence>
<dbReference type="Pfam" id="PF13240">
    <property type="entry name" value="Zn_Ribbon_1"/>
    <property type="match status" value="1"/>
</dbReference>
<keyword evidence="1" id="KW-0597">Phosphoprotein</keyword>
<dbReference type="Proteomes" id="UP001500037">
    <property type="component" value="Unassembled WGS sequence"/>
</dbReference>
<dbReference type="InterPro" id="IPR038587">
    <property type="entry name" value="Ribosomal_eL40_sf"/>
</dbReference>
<dbReference type="Gene3D" id="2.60.200.20">
    <property type="match status" value="1"/>
</dbReference>
<evidence type="ECO:0000313" key="5">
    <source>
        <dbReference type="Proteomes" id="UP001500037"/>
    </source>
</evidence>
<evidence type="ECO:0000313" key="4">
    <source>
        <dbReference type="EMBL" id="GAA1266671.1"/>
    </source>
</evidence>
<sequence>MQTGPNASATLCSTTPAAPAGCRTRSLSEVLTLPRGRVCNTQGDSPVSLFSKLFGRNNRRAAAVEAPTARHRRDDEESGQVPGMRGAPQDGYQAAGERPLFRDGGYGASVDPSGASRIGFPSGPSTSGGGFAPDPYAGHVPAGVPRQEAANMTGPIVCARCGNQNPATARFCNNCGSPLRTPGAPELPAETTSTISISGLESYDPSATGTGATPALSAEVLAAIDALPPGSALLIVQRGPNSGSRFLLDADVTTAGRHPQGDIFLDDVTVSRRHVEFRRRPGGFSVADVGSLNGTYVNRERIDEVGLNNGDEVQIGKYRLVFFAGPQRY</sequence>
<proteinExistence type="predicted"/>
<dbReference type="InterPro" id="IPR000253">
    <property type="entry name" value="FHA_dom"/>
</dbReference>
<dbReference type="CDD" id="cd22684">
    <property type="entry name" value="FHA_GarA_OdhI-like"/>
    <property type="match status" value="1"/>
</dbReference>
<accession>A0ABP4HM06</accession>
<dbReference type="SMART" id="SM00240">
    <property type="entry name" value="FHA"/>
    <property type="match status" value="1"/>
</dbReference>
<dbReference type="Pfam" id="PF00498">
    <property type="entry name" value="FHA"/>
    <property type="match status" value="1"/>
</dbReference>
<feature type="domain" description="FHA" evidence="3">
    <location>
        <begin position="253"/>
        <end position="302"/>
    </location>
</feature>